<evidence type="ECO:0000256" key="1">
    <source>
        <dbReference type="SAM" id="Phobius"/>
    </source>
</evidence>
<evidence type="ECO:0000313" key="2">
    <source>
        <dbReference type="EMBL" id="KZL81742.1"/>
    </source>
</evidence>
<reference evidence="2 3" key="1">
    <citation type="submission" date="2015-06" db="EMBL/GenBank/DDBJ databases">
        <title>Survival trade-offs in plant roots during colonization by closely related pathogenic and mutualistic fungi.</title>
        <authorList>
            <person name="Hacquard S."/>
            <person name="Kracher B."/>
            <person name="Hiruma K."/>
            <person name="Weinman A."/>
            <person name="Muench P."/>
            <person name="Garrido Oter R."/>
            <person name="Ver Loren van Themaat E."/>
            <person name="Dallerey J.-F."/>
            <person name="Damm U."/>
            <person name="Henrissat B."/>
            <person name="Lespinet O."/>
            <person name="Thon M."/>
            <person name="Kemen E."/>
            <person name="McHardy A.C."/>
            <person name="Schulze-Lefert P."/>
            <person name="O'Connell R.J."/>
        </authorList>
    </citation>
    <scope>NUCLEOTIDE SEQUENCE [LARGE SCALE GENOMIC DNA]</scope>
    <source>
        <strain evidence="2 3">MAFF 238704</strain>
    </source>
</reference>
<name>A0A167BU33_COLIC</name>
<keyword evidence="1" id="KW-1133">Transmembrane helix</keyword>
<comment type="caution">
    <text evidence="2">The sequence shown here is derived from an EMBL/GenBank/DDBJ whole genome shotgun (WGS) entry which is preliminary data.</text>
</comment>
<keyword evidence="1" id="KW-0812">Transmembrane</keyword>
<organism evidence="2 3">
    <name type="scientific">Colletotrichum incanum</name>
    <name type="common">Soybean anthracnose fungus</name>
    <dbReference type="NCBI Taxonomy" id="1573173"/>
    <lineage>
        <taxon>Eukaryota</taxon>
        <taxon>Fungi</taxon>
        <taxon>Dikarya</taxon>
        <taxon>Ascomycota</taxon>
        <taxon>Pezizomycotina</taxon>
        <taxon>Sordariomycetes</taxon>
        <taxon>Hypocreomycetidae</taxon>
        <taxon>Glomerellales</taxon>
        <taxon>Glomerellaceae</taxon>
        <taxon>Colletotrichum</taxon>
        <taxon>Colletotrichum spaethianum species complex</taxon>
    </lineage>
</organism>
<dbReference type="AlphaFoldDB" id="A0A167BU33"/>
<proteinExistence type="predicted"/>
<dbReference type="Proteomes" id="UP000076584">
    <property type="component" value="Unassembled WGS sequence"/>
</dbReference>
<protein>
    <submittedName>
        <fullName evidence="2">Uncharacterized protein</fullName>
    </submittedName>
</protein>
<keyword evidence="1" id="KW-0472">Membrane</keyword>
<dbReference type="EMBL" id="LFIW01001595">
    <property type="protein sequence ID" value="KZL81742.1"/>
    <property type="molecule type" value="Genomic_DNA"/>
</dbReference>
<feature type="transmembrane region" description="Helical" evidence="1">
    <location>
        <begin position="111"/>
        <end position="133"/>
    </location>
</feature>
<feature type="transmembrane region" description="Helical" evidence="1">
    <location>
        <begin position="181"/>
        <end position="202"/>
    </location>
</feature>
<gene>
    <name evidence="2" type="ORF">CI238_10804</name>
</gene>
<feature type="transmembrane region" description="Helical" evidence="1">
    <location>
        <begin position="222"/>
        <end position="242"/>
    </location>
</feature>
<keyword evidence="3" id="KW-1185">Reference proteome</keyword>
<accession>A0A167BU33</accession>
<sequence>MTVFLMFPGMFLFPNSYSPTTLGIAMIDMAMVSNGWHVQLGGVTYAGPQTLFNLVSYMRRAAIDVKMPTVMYDCIPQNGKIGHDKCDNPFFQAFSERYGSRYRLNIAWVRFMWYILAIFYGSAVLLSEWCVAYQPCRMKCTCRWQWQRRFCVQPKGTDEEVEALGEDTWDHVRLRSYAKALIIFFIPAFYDLWCSKTFVRYLNKVDEVFPEGQRMNARLGPLFLFFSWMNAAMAGVATILIYQR</sequence>
<evidence type="ECO:0000313" key="3">
    <source>
        <dbReference type="Proteomes" id="UP000076584"/>
    </source>
</evidence>